<protein>
    <submittedName>
        <fullName evidence="1">Uncharacterized protein</fullName>
    </submittedName>
</protein>
<keyword evidence="2" id="KW-1185">Reference proteome</keyword>
<dbReference type="EMBL" id="CM007894">
    <property type="protein sequence ID" value="OTG25236.1"/>
    <property type="molecule type" value="Genomic_DNA"/>
</dbReference>
<proteinExistence type="predicted"/>
<organism evidence="1 2">
    <name type="scientific">Helianthus annuus</name>
    <name type="common">Common sunflower</name>
    <dbReference type="NCBI Taxonomy" id="4232"/>
    <lineage>
        <taxon>Eukaryota</taxon>
        <taxon>Viridiplantae</taxon>
        <taxon>Streptophyta</taxon>
        <taxon>Embryophyta</taxon>
        <taxon>Tracheophyta</taxon>
        <taxon>Spermatophyta</taxon>
        <taxon>Magnoliopsida</taxon>
        <taxon>eudicotyledons</taxon>
        <taxon>Gunneridae</taxon>
        <taxon>Pentapetalae</taxon>
        <taxon>asterids</taxon>
        <taxon>campanulids</taxon>
        <taxon>Asterales</taxon>
        <taxon>Asteraceae</taxon>
        <taxon>Asteroideae</taxon>
        <taxon>Heliantheae alliance</taxon>
        <taxon>Heliantheae</taxon>
        <taxon>Helianthus</taxon>
    </lineage>
</organism>
<dbReference type="Proteomes" id="UP000215914">
    <property type="component" value="Chromosome 5"/>
</dbReference>
<reference evidence="2" key="1">
    <citation type="journal article" date="2017" name="Nature">
        <title>The sunflower genome provides insights into oil metabolism, flowering and Asterid evolution.</title>
        <authorList>
            <person name="Badouin H."/>
            <person name="Gouzy J."/>
            <person name="Grassa C.J."/>
            <person name="Murat F."/>
            <person name="Staton S.E."/>
            <person name="Cottret L."/>
            <person name="Lelandais-Briere C."/>
            <person name="Owens G.L."/>
            <person name="Carrere S."/>
            <person name="Mayjonade B."/>
            <person name="Legrand L."/>
            <person name="Gill N."/>
            <person name="Kane N.C."/>
            <person name="Bowers J.E."/>
            <person name="Hubner S."/>
            <person name="Bellec A."/>
            <person name="Berard A."/>
            <person name="Berges H."/>
            <person name="Blanchet N."/>
            <person name="Boniface M.C."/>
            <person name="Brunel D."/>
            <person name="Catrice O."/>
            <person name="Chaidir N."/>
            <person name="Claudel C."/>
            <person name="Donnadieu C."/>
            <person name="Faraut T."/>
            <person name="Fievet G."/>
            <person name="Helmstetter N."/>
            <person name="King M."/>
            <person name="Knapp S.J."/>
            <person name="Lai Z."/>
            <person name="Le Paslier M.C."/>
            <person name="Lippi Y."/>
            <person name="Lorenzon L."/>
            <person name="Mandel J.R."/>
            <person name="Marage G."/>
            <person name="Marchand G."/>
            <person name="Marquand E."/>
            <person name="Bret-Mestries E."/>
            <person name="Morien E."/>
            <person name="Nambeesan S."/>
            <person name="Nguyen T."/>
            <person name="Pegot-Espagnet P."/>
            <person name="Pouilly N."/>
            <person name="Raftis F."/>
            <person name="Sallet E."/>
            <person name="Schiex T."/>
            <person name="Thomas J."/>
            <person name="Vandecasteele C."/>
            <person name="Vares D."/>
            <person name="Vear F."/>
            <person name="Vautrin S."/>
            <person name="Crespi M."/>
            <person name="Mangin B."/>
            <person name="Burke J.M."/>
            <person name="Salse J."/>
            <person name="Munos S."/>
            <person name="Vincourt P."/>
            <person name="Rieseberg L.H."/>
            <person name="Langlade N.B."/>
        </authorList>
    </citation>
    <scope>NUCLEOTIDE SEQUENCE [LARGE SCALE GENOMIC DNA]</scope>
    <source>
        <strain evidence="2">cv. SF193</strain>
    </source>
</reference>
<accession>A0A251UQW1</accession>
<evidence type="ECO:0000313" key="2">
    <source>
        <dbReference type="Proteomes" id="UP000215914"/>
    </source>
</evidence>
<name>A0A251UQW1_HELAN</name>
<gene>
    <name evidence="1" type="ORF">HannXRQ_Chr05g0145481</name>
</gene>
<dbReference type="AlphaFoldDB" id="A0A251UQW1"/>
<evidence type="ECO:0000313" key="1">
    <source>
        <dbReference type="EMBL" id="OTG25236.1"/>
    </source>
</evidence>
<dbReference type="InParanoid" id="A0A251UQW1"/>
<sequence length="58" mass="6533">MGPCGFTFIVILAQNSKNPLFDCCKLPILSFHTLPSFNHHLPQKNLTSKLAHIIFPKI</sequence>